<reference evidence="1 2" key="1">
    <citation type="journal article" date="1998" name="Science">
        <title>Genome sequence of the nematode C. elegans: a platform for investigating biology.</title>
        <authorList>
            <consortium name="The C. elegans sequencing consortium"/>
            <person name="Sulson J.E."/>
            <person name="Waterston R."/>
        </authorList>
    </citation>
    <scope>NUCLEOTIDE SEQUENCE [LARGE SCALE GENOMIC DNA]</scope>
    <source>
        <strain evidence="1 2">Bristol N2</strain>
    </source>
</reference>
<gene>
    <name evidence="1" type="ORF">CELE_W04G5.8</name>
    <name evidence="1 3" type="ORF">W04G5.8</name>
</gene>
<dbReference type="SMR" id="O18172"/>
<dbReference type="PANTHER" id="PTHR31464">
    <property type="entry name" value="PROTEIN CBG01266"/>
    <property type="match status" value="1"/>
</dbReference>
<dbReference type="OrthoDB" id="5789346at2759"/>
<dbReference type="Proteomes" id="UP000001940">
    <property type="component" value="Chromosome I"/>
</dbReference>
<dbReference type="PaxDb" id="6239-W04G5.8"/>
<dbReference type="HOGENOM" id="CLU_040461_1_1_1"/>
<dbReference type="CTD" id="189203"/>
<dbReference type="FunCoup" id="O18172">
    <property type="interactions" value="381"/>
</dbReference>
<dbReference type="STRING" id="6239.W04G5.8.1"/>
<evidence type="ECO:0000313" key="2">
    <source>
        <dbReference type="Proteomes" id="UP000001940"/>
    </source>
</evidence>
<evidence type="ECO:0000313" key="3">
    <source>
        <dbReference type="WormBase" id="W04G5.8"/>
    </source>
</evidence>
<dbReference type="PIR" id="T26174">
    <property type="entry name" value="T26174"/>
</dbReference>
<dbReference type="KEGG" id="cel:CELE_W04G5.8"/>
<dbReference type="GeneID" id="189203"/>
<accession>O18172</accession>
<dbReference type="PhylomeDB" id="O18172"/>
<dbReference type="AlphaFoldDB" id="O18172"/>
<sequence>MAEVLPEIIGIIDDGLAIGSFSFSKIADKLLEIAAWGSFIKDMIGVLNPDKPDPVMLKLIELDKKITQLSDKMSWEFDSLKAFIVEHEFYADLVQTASTLMKFMQDTVKDPCKDSYAIFRDVSQKSPPLQYAYKMISLLEQESTNPLKMAMKADPLRTSETFDKWRNIIDGVITQFLFLETYINGIFWDKNMYGPKLLTERITHLNEQMDAWREDYEDSYWDTVVERMVHDIQDRYENSNASNEEKSKMIADNLVAGISNECYYVMVYDDCGGYAHHAYYGVRSRYIVSFRRGKCNAAVYRSKSFNFVSQELRNNFQHDLESRINEVNWTSSIKDNSKWMMERIPNCGLVAMIQMGEDLAVYFVYGSATPAPRGPGWMIDVDFAVWGVSVIAGFEKF</sequence>
<dbReference type="Pfam" id="PF05075">
    <property type="entry name" value="DUF684"/>
    <property type="match status" value="1"/>
</dbReference>
<dbReference type="PANTHER" id="PTHR31464:SF3">
    <property type="entry name" value="AAA DOMAIN-CONTAINING PROTEIN-RELATED"/>
    <property type="match status" value="1"/>
</dbReference>
<dbReference type="InParanoid" id="O18172"/>
<dbReference type="WormBase" id="W04G5.8">
    <property type="protein sequence ID" value="CE40523"/>
    <property type="gene ID" value="WBGene00012268"/>
</dbReference>
<dbReference type="InterPro" id="IPR007767">
    <property type="entry name" value="DUF684"/>
</dbReference>
<evidence type="ECO:0000313" key="1">
    <source>
        <dbReference type="EMBL" id="CAB07684.2"/>
    </source>
</evidence>
<proteinExistence type="predicted"/>
<organism evidence="1 2">
    <name type="scientific">Caenorhabditis elegans</name>
    <dbReference type="NCBI Taxonomy" id="6239"/>
    <lineage>
        <taxon>Eukaryota</taxon>
        <taxon>Metazoa</taxon>
        <taxon>Ecdysozoa</taxon>
        <taxon>Nematoda</taxon>
        <taxon>Chromadorea</taxon>
        <taxon>Rhabditida</taxon>
        <taxon>Rhabditina</taxon>
        <taxon>Rhabditomorpha</taxon>
        <taxon>Rhabditoidea</taxon>
        <taxon>Rhabditidae</taxon>
        <taxon>Peloderinae</taxon>
        <taxon>Caenorhabditis</taxon>
    </lineage>
</organism>
<dbReference type="RefSeq" id="NP_492972.2">
    <property type="nucleotide sequence ID" value="NM_060571.2"/>
</dbReference>
<dbReference type="EMBL" id="BX284601">
    <property type="protein sequence ID" value="CAB07684.2"/>
    <property type="molecule type" value="Genomic_DNA"/>
</dbReference>
<dbReference type="Bgee" id="WBGene00012268">
    <property type="expression patterns" value="Expressed in embryo and 2 other cell types or tissues"/>
</dbReference>
<dbReference type="AGR" id="WB:WBGene00012268"/>
<dbReference type="UCSC" id="W04G5.8">
    <property type="organism name" value="c. elegans"/>
</dbReference>
<name>O18172_CAEEL</name>
<dbReference type="DIP" id="DIP-26011N"/>
<protein>
    <submittedName>
        <fullName evidence="1">Helo_like_N domain-containing protein</fullName>
    </submittedName>
</protein>
<dbReference type="OMA" id="MERIPNC"/>
<dbReference type="eggNOG" id="ENOG502TG5U">
    <property type="taxonomic scope" value="Eukaryota"/>
</dbReference>
<keyword evidence="2" id="KW-1185">Reference proteome</keyword>